<protein>
    <recommendedName>
        <fullName evidence="4">DNA/RNA-binding domain-containing protein</fullName>
    </recommendedName>
</protein>
<reference evidence="2 3" key="1">
    <citation type="submission" date="2023-06" db="EMBL/GenBank/DDBJ databases">
        <title>Black Yeasts Isolated from many extreme environments.</title>
        <authorList>
            <person name="Coleine C."/>
            <person name="Stajich J.E."/>
            <person name="Selbmann L."/>
        </authorList>
    </citation>
    <scope>NUCLEOTIDE SEQUENCE [LARGE SCALE GENOMIC DNA]</scope>
    <source>
        <strain evidence="2 3">CCFEE 5887</strain>
    </source>
</reference>
<evidence type="ECO:0000313" key="3">
    <source>
        <dbReference type="Proteomes" id="UP001345827"/>
    </source>
</evidence>
<keyword evidence="3" id="KW-1185">Reference proteome</keyword>
<dbReference type="GO" id="GO:0000184">
    <property type="term" value="P:nuclear-transcribed mRNA catabolic process, nonsense-mediated decay"/>
    <property type="evidence" value="ECO:0007669"/>
    <property type="project" value="TreeGrafter"/>
</dbReference>
<dbReference type="GO" id="GO:0042162">
    <property type="term" value="F:telomeric DNA binding"/>
    <property type="evidence" value="ECO:0007669"/>
    <property type="project" value="TreeGrafter"/>
</dbReference>
<evidence type="ECO:0000256" key="1">
    <source>
        <dbReference type="SAM" id="MobiDB-lite"/>
    </source>
</evidence>
<name>A0AAV9PSN4_9PEZI</name>
<gene>
    <name evidence="2" type="ORF">LTR25_011107</name>
</gene>
<feature type="region of interest" description="Disordered" evidence="1">
    <location>
        <begin position="1"/>
        <end position="102"/>
    </location>
</feature>
<accession>A0AAV9PSN4</accession>
<dbReference type="AlphaFoldDB" id="A0AAV9PSN4"/>
<dbReference type="InterPro" id="IPR045153">
    <property type="entry name" value="Est1/Ebs1-like"/>
</dbReference>
<organism evidence="2 3">
    <name type="scientific">Vermiconidia calcicola</name>
    <dbReference type="NCBI Taxonomy" id="1690605"/>
    <lineage>
        <taxon>Eukaryota</taxon>
        <taxon>Fungi</taxon>
        <taxon>Dikarya</taxon>
        <taxon>Ascomycota</taxon>
        <taxon>Pezizomycotina</taxon>
        <taxon>Dothideomycetes</taxon>
        <taxon>Dothideomycetidae</taxon>
        <taxon>Mycosphaerellales</taxon>
        <taxon>Extremaceae</taxon>
        <taxon>Vermiconidia</taxon>
    </lineage>
</organism>
<comment type="caution">
    <text evidence="2">The sequence shown here is derived from an EMBL/GenBank/DDBJ whole genome shotgun (WGS) entry which is preliminary data.</text>
</comment>
<sequence length="766" mass="86731">MKSEEVRAHVAGWQCPQYRGNKDERHLQPPYVKQEPGNESQRLGLGHEQPPYVKQAPGNESQRLGLGHEQPPYVKQEPGNESQRLGLRHEQPPGHQPSNVIRPSLWLSEGPVEDLRMFLQPKTRPISQEQLVNEVKGIYAGLVMVEKKCVEICQQQSQTTTKFSNEQWQALIALHRTLLHEHYDFFLASQHPTASPALRRLPTKYAMPARMWRHGIHSFLELLRHRLPYSLEHMLSFVYLVYQMMGLLMESVPTFHLTWIECLGDLARYRMAIEEADMRDRENWSNVARMWYNGAADRSPTTGRIQHHLAVLARPNVVRQLFYYTKALISGVPFVNARDSIMLLFTPFLEKFEVTSQKYPKMETSLVTAAGLLFTRGSIHDYCGHINHFVSELDGTINRTGSHFKVQGAEVASSLIAMVLDFGSEENFLWKALCAGSERMKQSPTEGQPDLPTDTPEVEDPMVKVRIQQKFWEDNGPINPQDFTQAAPPTGDRLGVKFGSSDEVTSYILPVWHTCVSIVAGKVGDRNTLPFLHFTLAFLWSLSYVPGALVYLENYVPWSKLVLSLNSMNRSGVVDASVESRDFPQQQSGTGRQLPEDFLMRGFKWSDQHYYSSYFFKGQVVDEDDRTLELPSHAAPRAERCLWLGVRLASLKRYITYDIVGKEFACTEFASSLPDVSLMNTLQGVTPTSLDAAAVKVTTEHPATVELTEGVLDKIPGGENPINAIKRARSKGPGTDEGVDAQRRKSRRRQNGDAEMTSMFSRLIFG</sequence>
<evidence type="ECO:0008006" key="4">
    <source>
        <dbReference type="Google" id="ProtNLM"/>
    </source>
</evidence>
<dbReference type="PANTHER" id="PTHR15696:SF0">
    <property type="entry name" value="TELOMERASE-BINDING PROTEIN EST1A"/>
    <property type="match status" value="1"/>
</dbReference>
<feature type="region of interest" description="Disordered" evidence="1">
    <location>
        <begin position="725"/>
        <end position="754"/>
    </location>
</feature>
<dbReference type="PANTHER" id="PTHR15696">
    <property type="entry name" value="SMG-7 SUPPRESSOR WITH MORPHOLOGICAL EFFECT ON GENITALIA PROTEIN 7"/>
    <property type="match status" value="1"/>
</dbReference>
<proteinExistence type="predicted"/>
<dbReference type="InterPro" id="IPR011990">
    <property type="entry name" value="TPR-like_helical_dom_sf"/>
</dbReference>
<dbReference type="EMBL" id="JAXLQG010000047">
    <property type="protein sequence ID" value="KAK5527526.1"/>
    <property type="molecule type" value="Genomic_DNA"/>
</dbReference>
<dbReference type="Proteomes" id="UP001345827">
    <property type="component" value="Unassembled WGS sequence"/>
</dbReference>
<dbReference type="FunFam" id="1.25.40.10:FF:000202">
    <property type="entry name" value="Unplaced genomic scaffold supercont1.7, whole genome shotgun sequence"/>
    <property type="match status" value="1"/>
</dbReference>
<dbReference type="Gene3D" id="1.25.40.10">
    <property type="entry name" value="Tetratricopeptide repeat domain"/>
    <property type="match status" value="1"/>
</dbReference>
<dbReference type="SUPFAM" id="SSF48452">
    <property type="entry name" value="TPR-like"/>
    <property type="match status" value="1"/>
</dbReference>
<dbReference type="GO" id="GO:0070034">
    <property type="term" value="F:telomerase RNA binding"/>
    <property type="evidence" value="ECO:0007669"/>
    <property type="project" value="TreeGrafter"/>
</dbReference>
<dbReference type="GO" id="GO:0005697">
    <property type="term" value="C:telomerase holoenzyme complex"/>
    <property type="evidence" value="ECO:0007669"/>
    <property type="project" value="TreeGrafter"/>
</dbReference>
<evidence type="ECO:0000313" key="2">
    <source>
        <dbReference type="EMBL" id="KAK5527526.1"/>
    </source>
</evidence>